<evidence type="ECO:0000259" key="4">
    <source>
        <dbReference type="PROSITE" id="PS50995"/>
    </source>
</evidence>
<dbReference type="SMART" id="SM00347">
    <property type="entry name" value="HTH_MARR"/>
    <property type="match status" value="1"/>
</dbReference>
<dbReference type="PANTHER" id="PTHR42756:SF1">
    <property type="entry name" value="TRANSCRIPTIONAL REPRESSOR OF EMRAB OPERON"/>
    <property type="match status" value="1"/>
</dbReference>
<accession>M9R6R1</accession>
<dbReference type="Gene3D" id="1.10.10.10">
    <property type="entry name" value="Winged helix-like DNA-binding domain superfamily/Winged helix DNA-binding domain"/>
    <property type="match status" value="1"/>
</dbReference>
<proteinExistence type="predicted"/>
<reference evidence="5 6" key="1">
    <citation type="journal article" date="2013" name="PLoS ONE">
        <title>Poles Apart: Arctic and Antarctic Octadecabacter strains Share High Genome Plasticity and a New Type of Xanthorhodopsin.</title>
        <authorList>
            <person name="Vollmers J."/>
            <person name="Voget S."/>
            <person name="Dietrich S."/>
            <person name="Gollnow K."/>
            <person name="Smits M."/>
            <person name="Meyer K."/>
            <person name="Brinkhoff T."/>
            <person name="Simon M."/>
            <person name="Daniel R."/>
        </authorList>
    </citation>
    <scope>NUCLEOTIDE SEQUENCE [LARGE SCALE GENOMIC DNA]</scope>
    <source>
        <strain evidence="5 6">307</strain>
    </source>
</reference>
<keyword evidence="6" id="KW-1185">Reference proteome</keyword>
<dbReference type="Pfam" id="PF01047">
    <property type="entry name" value="MarR"/>
    <property type="match status" value="1"/>
</dbReference>
<dbReference type="InterPro" id="IPR000835">
    <property type="entry name" value="HTH_MarR-typ"/>
</dbReference>
<dbReference type="InterPro" id="IPR036388">
    <property type="entry name" value="WH-like_DNA-bd_sf"/>
</dbReference>
<name>M9R6R1_9RHOB</name>
<dbReference type="KEGG" id="oat:OAN307_c22930"/>
<dbReference type="HOGENOM" id="CLU_083287_4_0_5"/>
<dbReference type="PANTHER" id="PTHR42756">
    <property type="entry name" value="TRANSCRIPTIONAL REGULATOR, MARR"/>
    <property type="match status" value="1"/>
</dbReference>
<dbReference type="InterPro" id="IPR036390">
    <property type="entry name" value="WH_DNA-bd_sf"/>
</dbReference>
<sequence length="159" mass="17788">MVDYLKTSKVSETMEAAVNQASKKKYDLDQQVGFLLRLASQRHSTIFQKHALENLTPTQFSTLIRLSEMGEISQNHLGRIAAMDVATVKGVVDRLKTKGLVDSRPDQIDKRRAVITLTEKGSALVRDLEVIGKDITQETLSPLTANEQRNLVNLLRKIS</sequence>
<keyword evidence="2" id="KW-0238">DNA-binding</keyword>
<gene>
    <name evidence="5" type="ORF">OAN307_c22930</name>
</gene>
<dbReference type="PRINTS" id="PR00598">
    <property type="entry name" value="HTHMARR"/>
</dbReference>
<evidence type="ECO:0000313" key="6">
    <source>
        <dbReference type="Proteomes" id="UP000005307"/>
    </source>
</evidence>
<evidence type="ECO:0000256" key="2">
    <source>
        <dbReference type="ARBA" id="ARBA00023125"/>
    </source>
</evidence>
<dbReference type="STRING" id="391626.OAN307_c22930"/>
<feature type="domain" description="HTH marR-type" evidence="4">
    <location>
        <begin position="29"/>
        <end position="159"/>
    </location>
</feature>
<keyword evidence="3" id="KW-0804">Transcription</keyword>
<dbReference type="EMBL" id="CP003740">
    <property type="protein sequence ID" value="AGI67917.1"/>
    <property type="molecule type" value="Genomic_DNA"/>
</dbReference>
<dbReference type="GO" id="GO:0003700">
    <property type="term" value="F:DNA-binding transcription factor activity"/>
    <property type="evidence" value="ECO:0007669"/>
    <property type="project" value="InterPro"/>
</dbReference>
<dbReference type="PROSITE" id="PS50995">
    <property type="entry name" value="HTH_MARR_2"/>
    <property type="match status" value="1"/>
</dbReference>
<evidence type="ECO:0000256" key="3">
    <source>
        <dbReference type="ARBA" id="ARBA00023163"/>
    </source>
</evidence>
<protein>
    <submittedName>
        <fullName evidence="5">Putative MarR family transcriptional regulator</fullName>
    </submittedName>
</protein>
<dbReference type="GO" id="GO:0003677">
    <property type="term" value="F:DNA binding"/>
    <property type="evidence" value="ECO:0007669"/>
    <property type="project" value="UniProtKB-KW"/>
</dbReference>
<dbReference type="AlphaFoldDB" id="M9R6R1"/>
<organism evidence="5 6">
    <name type="scientific">Octadecabacter antarcticus 307</name>
    <dbReference type="NCBI Taxonomy" id="391626"/>
    <lineage>
        <taxon>Bacteria</taxon>
        <taxon>Pseudomonadati</taxon>
        <taxon>Pseudomonadota</taxon>
        <taxon>Alphaproteobacteria</taxon>
        <taxon>Rhodobacterales</taxon>
        <taxon>Roseobacteraceae</taxon>
        <taxon>Octadecabacter</taxon>
    </lineage>
</organism>
<dbReference type="eggNOG" id="COG1846">
    <property type="taxonomic scope" value="Bacteria"/>
</dbReference>
<dbReference type="RefSeq" id="WP_015499938.1">
    <property type="nucleotide sequence ID" value="NC_020911.1"/>
</dbReference>
<evidence type="ECO:0000256" key="1">
    <source>
        <dbReference type="ARBA" id="ARBA00023015"/>
    </source>
</evidence>
<dbReference type="Proteomes" id="UP000005307">
    <property type="component" value="Chromosome"/>
</dbReference>
<evidence type="ECO:0000313" key="5">
    <source>
        <dbReference type="EMBL" id="AGI67917.1"/>
    </source>
</evidence>
<keyword evidence="1" id="KW-0805">Transcription regulation</keyword>
<dbReference type="SUPFAM" id="SSF46785">
    <property type="entry name" value="Winged helix' DNA-binding domain"/>
    <property type="match status" value="1"/>
</dbReference>